<reference evidence="2 3" key="1">
    <citation type="submission" date="2024-09" db="EMBL/GenBank/DDBJ databases">
        <title>Itraconazole resistance in Madurella fahalii resulting from another homologue of gene encoding cytochrome P450 14-alpha sterol demethylase (CYP51).</title>
        <authorList>
            <person name="Yoshioka I."/>
            <person name="Fahal A.H."/>
            <person name="Kaneko S."/>
            <person name="Yaguchi T."/>
        </authorList>
    </citation>
    <scope>NUCLEOTIDE SEQUENCE [LARGE SCALE GENOMIC DNA]</scope>
    <source>
        <strain evidence="2 3">IFM 68171</strain>
    </source>
</reference>
<feature type="compositionally biased region" description="Polar residues" evidence="1">
    <location>
        <begin position="194"/>
        <end position="203"/>
    </location>
</feature>
<protein>
    <submittedName>
        <fullName evidence="2">Uncharacterized protein</fullName>
    </submittedName>
</protein>
<feature type="compositionally biased region" description="Basic and acidic residues" evidence="1">
    <location>
        <begin position="35"/>
        <end position="44"/>
    </location>
</feature>
<keyword evidence="3" id="KW-1185">Reference proteome</keyword>
<feature type="region of interest" description="Disordered" evidence="1">
    <location>
        <begin position="97"/>
        <end position="130"/>
    </location>
</feature>
<accession>A0ABQ0G360</accession>
<feature type="region of interest" description="Disordered" evidence="1">
    <location>
        <begin position="142"/>
        <end position="284"/>
    </location>
</feature>
<proteinExistence type="predicted"/>
<dbReference type="GeneID" id="98173153"/>
<evidence type="ECO:0000313" key="2">
    <source>
        <dbReference type="EMBL" id="GAB1312198.1"/>
    </source>
</evidence>
<dbReference type="Proteomes" id="UP001628179">
    <property type="component" value="Unassembled WGS sequence"/>
</dbReference>
<evidence type="ECO:0000313" key="3">
    <source>
        <dbReference type="Proteomes" id="UP001628179"/>
    </source>
</evidence>
<sequence length="296" mass="32552">MDLHRNRDDLIQFLYDTMVIMRPELRQPAQYCHEHVPLPNDQDRSPTPTPASYAQGYGQGQYDTERATVLLGDAHTTGGPWPNPSPDYDESAEIRRHIKSDGPPPDSQGSVSFHDSWLQDPLHPLSGGSAAAALGQEFPDSRGWATQLEGTPHYTGFPDDEDLESPAREARKRSTRQSKSSSSSGARRKHRSHTSVAAGSSSYRHYEEPEPETSNHGQEQNYEGSMPLLPEVPNWAESGGSGAGQAGGFGPFHNGDTFAEDAAGPSHTQGWLEAEWESPWTESEARMAESVLFDIR</sequence>
<feature type="compositionally biased region" description="Polar residues" evidence="1">
    <location>
        <begin position="212"/>
        <end position="223"/>
    </location>
</feature>
<dbReference type="RefSeq" id="XP_070913931.1">
    <property type="nucleotide sequence ID" value="XM_071057830.1"/>
</dbReference>
<name>A0ABQ0G360_9PEZI</name>
<gene>
    <name evidence="2" type="ORF">MFIFM68171_02408</name>
</gene>
<evidence type="ECO:0000256" key="1">
    <source>
        <dbReference type="SAM" id="MobiDB-lite"/>
    </source>
</evidence>
<feature type="compositionally biased region" description="Gly residues" evidence="1">
    <location>
        <begin position="239"/>
        <end position="250"/>
    </location>
</feature>
<organism evidence="2 3">
    <name type="scientific">Madurella fahalii</name>
    <dbReference type="NCBI Taxonomy" id="1157608"/>
    <lineage>
        <taxon>Eukaryota</taxon>
        <taxon>Fungi</taxon>
        <taxon>Dikarya</taxon>
        <taxon>Ascomycota</taxon>
        <taxon>Pezizomycotina</taxon>
        <taxon>Sordariomycetes</taxon>
        <taxon>Sordariomycetidae</taxon>
        <taxon>Sordariales</taxon>
        <taxon>Sordariales incertae sedis</taxon>
        <taxon>Madurella</taxon>
    </lineage>
</organism>
<comment type="caution">
    <text evidence="2">The sequence shown here is derived from an EMBL/GenBank/DDBJ whole genome shotgun (WGS) entry which is preliminary data.</text>
</comment>
<dbReference type="EMBL" id="BAAFSV010000001">
    <property type="protein sequence ID" value="GAB1312198.1"/>
    <property type="molecule type" value="Genomic_DNA"/>
</dbReference>
<feature type="region of interest" description="Disordered" evidence="1">
    <location>
        <begin position="35"/>
        <end position="58"/>
    </location>
</feature>